<feature type="compositionally biased region" description="Basic and acidic residues" evidence="1">
    <location>
        <begin position="70"/>
        <end position="87"/>
    </location>
</feature>
<protein>
    <submittedName>
        <fullName evidence="2">Uncharacterized protein</fullName>
    </submittedName>
</protein>
<keyword evidence="3" id="KW-1185">Reference proteome</keyword>
<proteinExistence type="predicted"/>
<dbReference type="EMBL" id="BJHW01000001">
    <property type="protein sequence ID" value="GDY55613.1"/>
    <property type="molecule type" value="Genomic_DNA"/>
</dbReference>
<comment type="caution">
    <text evidence="2">The sequence shown here is derived from an EMBL/GenBank/DDBJ whole genome shotgun (WGS) entry which is preliminary data.</text>
</comment>
<sequence length="197" mass="21139">MPTRPRRWPRVGACGGLGPHPAPSRFRGLRPCPRRGSAPDPAPQSPEGLELRALIGLTPLTEGALPLDGRTLERPEAGRGFRPRVREGPVSATRLRPGSRTPARYPRQAEAKGHSPCRAAKPHIGCSRKERHGRRLRPAQTPSRRPRQAEAKGHSPCRAAEPHIGCSGKGRGGDNPGRARAPFRCPGPAGVRGGAPW</sequence>
<reference evidence="2 3" key="1">
    <citation type="journal article" date="2020" name="Int. J. Syst. Evol. Microbiol.">
        <title>Reclassification of Streptomyces castelarensis and Streptomyces sporoclivatus as later heterotypic synonyms of Streptomyces antimycoticus.</title>
        <authorList>
            <person name="Komaki H."/>
            <person name="Tamura T."/>
        </authorList>
    </citation>
    <scope>NUCLEOTIDE SEQUENCE [LARGE SCALE GENOMIC DNA]</scope>
    <source>
        <strain evidence="2 3">NBRC 13459</strain>
    </source>
</reference>
<dbReference type="Proteomes" id="UP000301309">
    <property type="component" value="Unassembled WGS sequence"/>
</dbReference>
<accession>A0A4D4LC00</accession>
<feature type="region of interest" description="Disordered" evidence="1">
    <location>
        <begin position="62"/>
        <end position="197"/>
    </location>
</feature>
<evidence type="ECO:0000313" key="3">
    <source>
        <dbReference type="Proteomes" id="UP000301309"/>
    </source>
</evidence>
<organism evidence="2 3">
    <name type="scientific">Streptomyces violaceusniger</name>
    <dbReference type="NCBI Taxonomy" id="68280"/>
    <lineage>
        <taxon>Bacteria</taxon>
        <taxon>Bacillati</taxon>
        <taxon>Actinomycetota</taxon>
        <taxon>Actinomycetes</taxon>
        <taxon>Kitasatosporales</taxon>
        <taxon>Streptomycetaceae</taxon>
        <taxon>Streptomyces</taxon>
        <taxon>Streptomyces violaceusniger group</taxon>
    </lineage>
</organism>
<evidence type="ECO:0000256" key="1">
    <source>
        <dbReference type="SAM" id="MobiDB-lite"/>
    </source>
</evidence>
<evidence type="ECO:0000313" key="2">
    <source>
        <dbReference type="EMBL" id="GDY55613.1"/>
    </source>
</evidence>
<gene>
    <name evidence="2" type="ORF">SVIO_062360</name>
</gene>
<dbReference type="AlphaFoldDB" id="A0A4D4LC00"/>
<feature type="region of interest" description="Disordered" evidence="1">
    <location>
        <begin position="1"/>
        <end position="48"/>
    </location>
</feature>
<name>A0A4D4LC00_STRVO</name>